<dbReference type="PANTHER" id="PTHR33116:SF78">
    <property type="entry name" value="OS12G0587133 PROTEIN"/>
    <property type="match status" value="1"/>
</dbReference>
<dbReference type="AlphaFoldDB" id="A0A833TE56"/>
<dbReference type="InterPro" id="IPR026960">
    <property type="entry name" value="RVT-Znf"/>
</dbReference>
<dbReference type="EMBL" id="LIHL02000010">
    <property type="protein sequence ID" value="KAF5457906.1"/>
    <property type="molecule type" value="Genomic_DNA"/>
</dbReference>
<accession>A0A833TE56</accession>
<dbReference type="Proteomes" id="UP000619265">
    <property type="component" value="Unassembled WGS sequence"/>
</dbReference>
<reference evidence="2" key="2">
    <citation type="submission" date="2020-03" db="EMBL/GenBank/DDBJ databases">
        <title>Walnut 2.0.</title>
        <authorList>
            <person name="Marrano A."/>
            <person name="Britton M."/>
            <person name="Zimin A.V."/>
            <person name="Zaini P.A."/>
            <person name="Workman R."/>
            <person name="Puiu D."/>
            <person name="Bianco L."/>
            <person name="Allen B.J."/>
            <person name="Troggio M."/>
            <person name="Leslie C.A."/>
            <person name="Timp W."/>
            <person name="Dendekar A."/>
            <person name="Salzberg S.L."/>
            <person name="Neale D.B."/>
        </authorList>
    </citation>
    <scope>NUCLEOTIDE SEQUENCE</scope>
    <source>
        <tissue evidence="2">Leaves</tissue>
    </source>
</reference>
<sequence>MVAEVMEVEGRNILWNINFFRAAQDWEMGSFIDFYSLLYSCRPNTQHTDDLWWCPTRKGVFTVSSFYKVLTQVPDSQFPWRKLWCNKAPLKASFFVWTAALGKILTTDNLRRRNIIIADWCCMCKRGGESVDHLLLHCEVARTIWDAVFNRIDLAWVMPETVMDALACWTSIRGMRQIKAVWKMIPNCILWCLWQERNERIFEDKERSIAELKMLFFRTLCTWAHAVDFNGMEFHEFLVSNVPT</sequence>
<reference evidence="2" key="1">
    <citation type="submission" date="2015-10" db="EMBL/GenBank/DDBJ databases">
        <authorList>
            <person name="Martinez-Garcia P.J."/>
            <person name="Crepeau M.W."/>
            <person name="Puiu D."/>
            <person name="Gonzalez-Ibeas D."/>
            <person name="Whalen J."/>
            <person name="Stevens K."/>
            <person name="Paul R."/>
            <person name="Butterfield T."/>
            <person name="Britton M."/>
            <person name="Reagan R."/>
            <person name="Chakraborty S."/>
            <person name="Walawage S.L."/>
            <person name="Vasquez-Gross H.A."/>
            <person name="Cardeno C."/>
            <person name="Famula R."/>
            <person name="Pratt K."/>
            <person name="Kuruganti S."/>
            <person name="Aradhya M.K."/>
            <person name="Leslie C.A."/>
            <person name="Dandekar A.M."/>
            <person name="Salzberg S.L."/>
            <person name="Wegrzyn J.L."/>
            <person name="Langley C.H."/>
            <person name="Neale D.B."/>
        </authorList>
    </citation>
    <scope>NUCLEOTIDE SEQUENCE</scope>
    <source>
        <tissue evidence="2">Leaves</tissue>
    </source>
</reference>
<dbReference type="Pfam" id="PF13966">
    <property type="entry name" value="zf-RVT"/>
    <property type="match status" value="1"/>
</dbReference>
<gene>
    <name evidence="2" type="ORF">F2P56_021979</name>
</gene>
<name>A0A833TE56_JUGRE</name>
<feature type="domain" description="Reverse transcriptase zinc-binding" evidence="1">
    <location>
        <begin position="61"/>
        <end position="145"/>
    </location>
</feature>
<proteinExistence type="predicted"/>
<evidence type="ECO:0000313" key="3">
    <source>
        <dbReference type="Proteomes" id="UP000619265"/>
    </source>
</evidence>
<dbReference type="PANTHER" id="PTHR33116">
    <property type="entry name" value="REVERSE TRANSCRIPTASE ZINC-BINDING DOMAIN-CONTAINING PROTEIN-RELATED-RELATED"/>
    <property type="match status" value="1"/>
</dbReference>
<evidence type="ECO:0000313" key="2">
    <source>
        <dbReference type="EMBL" id="KAF5457906.1"/>
    </source>
</evidence>
<comment type="caution">
    <text evidence="2">The sequence shown here is derived from an EMBL/GenBank/DDBJ whole genome shotgun (WGS) entry which is preliminary data.</text>
</comment>
<organism evidence="2 3">
    <name type="scientific">Juglans regia</name>
    <name type="common">English walnut</name>
    <dbReference type="NCBI Taxonomy" id="51240"/>
    <lineage>
        <taxon>Eukaryota</taxon>
        <taxon>Viridiplantae</taxon>
        <taxon>Streptophyta</taxon>
        <taxon>Embryophyta</taxon>
        <taxon>Tracheophyta</taxon>
        <taxon>Spermatophyta</taxon>
        <taxon>Magnoliopsida</taxon>
        <taxon>eudicotyledons</taxon>
        <taxon>Gunneridae</taxon>
        <taxon>Pentapetalae</taxon>
        <taxon>rosids</taxon>
        <taxon>fabids</taxon>
        <taxon>Fagales</taxon>
        <taxon>Juglandaceae</taxon>
        <taxon>Juglans</taxon>
    </lineage>
</organism>
<evidence type="ECO:0000259" key="1">
    <source>
        <dbReference type="Pfam" id="PF13966"/>
    </source>
</evidence>
<dbReference type="Gramene" id="Jr10_09690_p1">
    <property type="protein sequence ID" value="cds.Jr10_09690_p1"/>
    <property type="gene ID" value="Jr10_09690"/>
</dbReference>
<protein>
    <recommendedName>
        <fullName evidence="1">Reverse transcriptase zinc-binding domain-containing protein</fullName>
    </recommendedName>
</protein>